<evidence type="ECO:0000313" key="2">
    <source>
        <dbReference type="EMBL" id="AZB23409.1"/>
    </source>
</evidence>
<organism evidence="2 3">
    <name type="scientific">Chryseobacterium bernardetii</name>
    <dbReference type="NCBI Taxonomy" id="1241978"/>
    <lineage>
        <taxon>Bacteria</taxon>
        <taxon>Pseudomonadati</taxon>
        <taxon>Bacteroidota</taxon>
        <taxon>Flavobacteriia</taxon>
        <taxon>Flavobacteriales</taxon>
        <taxon>Weeksellaceae</taxon>
        <taxon>Chryseobacterium group</taxon>
        <taxon>Chryseobacterium</taxon>
    </lineage>
</organism>
<evidence type="ECO:0000259" key="1">
    <source>
        <dbReference type="Pfam" id="PF12680"/>
    </source>
</evidence>
<gene>
    <name evidence="2" type="ORF">EG339_01595</name>
</gene>
<dbReference type="SUPFAM" id="SSF54427">
    <property type="entry name" value="NTF2-like"/>
    <property type="match status" value="1"/>
</dbReference>
<dbReference type="EMBL" id="CP033932">
    <property type="protein sequence ID" value="AZB23409.1"/>
    <property type="molecule type" value="Genomic_DNA"/>
</dbReference>
<dbReference type="GeneID" id="99063495"/>
<dbReference type="Pfam" id="PF12680">
    <property type="entry name" value="SnoaL_2"/>
    <property type="match status" value="1"/>
</dbReference>
<dbReference type="InterPro" id="IPR032710">
    <property type="entry name" value="NTF2-like_dom_sf"/>
</dbReference>
<dbReference type="AlphaFoldDB" id="A0A3G6T6B8"/>
<name>A0A3G6T6B8_9FLAO</name>
<keyword evidence="3" id="KW-1185">Reference proteome</keyword>
<evidence type="ECO:0000313" key="3">
    <source>
        <dbReference type="Proteomes" id="UP000271193"/>
    </source>
</evidence>
<accession>A0A3G6T6B8</accession>
<dbReference type="RefSeq" id="WP_123868559.1">
    <property type="nucleotide sequence ID" value="NZ_CP033932.1"/>
</dbReference>
<dbReference type="Gene3D" id="3.10.450.50">
    <property type="match status" value="1"/>
</dbReference>
<proteinExistence type="predicted"/>
<protein>
    <recommendedName>
        <fullName evidence="1">SnoaL-like domain-containing protein</fullName>
    </recommendedName>
</protein>
<feature type="domain" description="SnoaL-like" evidence="1">
    <location>
        <begin position="7"/>
        <end position="112"/>
    </location>
</feature>
<reference evidence="3" key="1">
    <citation type="submission" date="2018-11" db="EMBL/GenBank/DDBJ databases">
        <title>Proposal to divide the Flavobacteriaceae and reorganize its genera based on Amino Acid Identity values calculated from whole genome sequences.</title>
        <authorList>
            <person name="Nicholson A.C."/>
            <person name="Gulvik C.A."/>
            <person name="Whitney A.M."/>
            <person name="Humrighouse B.W."/>
            <person name="Bell M."/>
            <person name="Holmes B."/>
            <person name="Steigerwalt A.G."/>
            <person name="Villarma A."/>
            <person name="Sheth M."/>
            <person name="Batra D."/>
            <person name="Pryor J."/>
            <person name="Bernardet J.-F."/>
            <person name="Hugo C."/>
            <person name="Kampfer P."/>
            <person name="Newman J."/>
            <person name="McQuiston J.R."/>
        </authorList>
    </citation>
    <scope>NUCLEOTIDE SEQUENCE [LARGE SCALE GENOMIC DNA]</scope>
    <source>
        <strain evidence="3">G0229</strain>
    </source>
</reference>
<sequence>MKAKEVVASYFEALGKGELEKALSSFTPDTKWCQPGDNQFAGLKNNLSEIIQMFQGIMSHTSGNMQVRPNGPMLESGNLIAVPVWFTAKTETKIMDLGGLDLFEVKDGKIIQVWTFSDDQSVDDEFFGK</sequence>
<dbReference type="InterPro" id="IPR037401">
    <property type="entry name" value="SnoaL-like"/>
</dbReference>
<dbReference type="Proteomes" id="UP000271193">
    <property type="component" value="Chromosome"/>
</dbReference>
<dbReference type="KEGG" id="cben:EG339_01595"/>